<feature type="compositionally biased region" description="Acidic residues" evidence="1">
    <location>
        <begin position="38"/>
        <end position="54"/>
    </location>
</feature>
<evidence type="ECO:0000256" key="1">
    <source>
        <dbReference type="SAM" id="MobiDB-lite"/>
    </source>
</evidence>
<dbReference type="Proteomes" id="UP000765509">
    <property type="component" value="Unassembled WGS sequence"/>
</dbReference>
<gene>
    <name evidence="2" type="ORF">O181_049452</name>
</gene>
<sequence>KEDLLWKEGRGPRRSSSFSGVVGGFPGPSRTSLKVSGEDNEEEEENSEEEEASEGTEAAPAPVGESKGTGRPTLAQSDQPVSHHSEPSLLAIMQQRTEIMSHLQAPSFSES</sequence>
<organism evidence="2 3">
    <name type="scientific">Austropuccinia psidii MF-1</name>
    <dbReference type="NCBI Taxonomy" id="1389203"/>
    <lineage>
        <taxon>Eukaryota</taxon>
        <taxon>Fungi</taxon>
        <taxon>Dikarya</taxon>
        <taxon>Basidiomycota</taxon>
        <taxon>Pucciniomycotina</taxon>
        <taxon>Pucciniomycetes</taxon>
        <taxon>Pucciniales</taxon>
        <taxon>Sphaerophragmiaceae</taxon>
        <taxon>Austropuccinia</taxon>
    </lineage>
</organism>
<dbReference type="EMBL" id="AVOT02021114">
    <property type="protein sequence ID" value="MBW0509737.1"/>
    <property type="molecule type" value="Genomic_DNA"/>
</dbReference>
<comment type="caution">
    <text evidence="2">The sequence shown here is derived from an EMBL/GenBank/DDBJ whole genome shotgun (WGS) entry which is preliminary data.</text>
</comment>
<feature type="non-terminal residue" evidence="2">
    <location>
        <position position="1"/>
    </location>
</feature>
<accession>A0A9Q3DX11</accession>
<feature type="region of interest" description="Disordered" evidence="1">
    <location>
        <begin position="1"/>
        <end position="90"/>
    </location>
</feature>
<feature type="compositionally biased region" description="Basic and acidic residues" evidence="1">
    <location>
        <begin position="1"/>
        <end position="11"/>
    </location>
</feature>
<evidence type="ECO:0000313" key="3">
    <source>
        <dbReference type="Proteomes" id="UP000765509"/>
    </source>
</evidence>
<evidence type="ECO:0000313" key="2">
    <source>
        <dbReference type="EMBL" id="MBW0509737.1"/>
    </source>
</evidence>
<proteinExistence type="predicted"/>
<dbReference type="AlphaFoldDB" id="A0A9Q3DX11"/>
<keyword evidence="3" id="KW-1185">Reference proteome</keyword>
<reference evidence="2" key="1">
    <citation type="submission" date="2021-03" db="EMBL/GenBank/DDBJ databases">
        <title>Draft genome sequence of rust myrtle Austropuccinia psidii MF-1, a brazilian biotype.</title>
        <authorList>
            <person name="Quecine M.C."/>
            <person name="Pachon D.M.R."/>
            <person name="Bonatelli M.L."/>
            <person name="Correr F.H."/>
            <person name="Franceschini L.M."/>
            <person name="Leite T.F."/>
            <person name="Margarido G.R.A."/>
            <person name="Almeida C.A."/>
            <person name="Ferrarezi J.A."/>
            <person name="Labate C.A."/>
        </authorList>
    </citation>
    <scope>NUCLEOTIDE SEQUENCE</scope>
    <source>
        <strain evidence="2">MF-1</strain>
    </source>
</reference>
<name>A0A9Q3DX11_9BASI</name>
<protein>
    <submittedName>
        <fullName evidence="2">Uncharacterized protein</fullName>
    </submittedName>
</protein>